<sequence length="105" mass="11740">MLFDAETGALEIVAPTLPGWAEALLTENYWSGWSLGQAWQAQHGPLPLEKRLMPSRLFVLGGKYEVDNLRAVDTVESLRVRGDVARQLRDLPDGTEIELRVLPVE</sequence>
<protein>
    <recommendedName>
        <fullName evidence="3">Cyclophilin-like domain-containing protein</fullName>
    </recommendedName>
</protein>
<evidence type="ECO:0008006" key="3">
    <source>
        <dbReference type="Google" id="ProtNLM"/>
    </source>
</evidence>
<proteinExistence type="predicted"/>
<dbReference type="Proteomes" id="UP000647587">
    <property type="component" value="Unassembled WGS sequence"/>
</dbReference>
<evidence type="ECO:0000313" key="2">
    <source>
        <dbReference type="Proteomes" id="UP000647587"/>
    </source>
</evidence>
<evidence type="ECO:0000313" key="1">
    <source>
        <dbReference type="EMBL" id="GGK24441.1"/>
    </source>
</evidence>
<dbReference type="EMBL" id="BMPP01000006">
    <property type="protein sequence ID" value="GGK24441.1"/>
    <property type="molecule type" value="Genomic_DNA"/>
</dbReference>
<keyword evidence="2" id="KW-1185">Reference proteome</keyword>
<reference evidence="2" key="1">
    <citation type="journal article" date="2019" name="Int. J. Syst. Evol. Microbiol.">
        <title>The Global Catalogue of Microorganisms (GCM) 10K type strain sequencing project: providing services to taxonomists for standard genome sequencing and annotation.</title>
        <authorList>
            <consortium name="The Broad Institute Genomics Platform"/>
            <consortium name="The Broad Institute Genome Sequencing Center for Infectious Disease"/>
            <person name="Wu L."/>
            <person name="Ma J."/>
        </authorList>
    </citation>
    <scope>NUCLEOTIDE SEQUENCE [LARGE SCALE GENOMIC DNA]</scope>
    <source>
        <strain evidence="2">JCM 30331</strain>
    </source>
</reference>
<gene>
    <name evidence="1" type="ORF">GCM10008955_17540</name>
</gene>
<comment type="caution">
    <text evidence="1">The sequence shown here is derived from an EMBL/GenBank/DDBJ whole genome shotgun (WGS) entry which is preliminary data.</text>
</comment>
<accession>A0ABQ2ET28</accession>
<name>A0ABQ2ET28_9DEIO</name>
<organism evidence="1 2">
    <name type="scientific">Deinococcus malanensis</name>
    <dbReference type="NCBI Taxonomy" id="1706855"/>
    <lineage>
        <taxon>Bacteria</taxon>
        <taxon>Thermotogati</taxon>
        <taxon>Deinococcota</taxon>
        <taxon>Deinococci</taxon>
        <taxon>Deinococcales</taxon>
        <taxon>Deinococcaceae</taxon>
        <taxon>Deinococcus</taxon>
    </lineage>
</organism>